<sequence>MMSKSSFWADCRENLKRRNWTVLLCAIALFLALPVRLTMQVSVEQRHIAENPSWLETMTRREWLGNSFMQMSSDVLLVILIFALAVLLAVQGFSWMDSRRKLDLYLSVPVSSRRRFTVIYMNGAGIFAVCYLASFLLALAAGTVMGAMSGEAFLYTLVMFLCNLLFFMACYNLTLVAVMLTGNVLVTLLAAAVLFFYEYMLRCLFDGLRSSFFVTYCGLSDASGTAFSSPVVSYLAAGSGLFDYFSGYGGRYLASFGRALVLLAVQMAVYGLLAWGLYRKRKAEAAGSAVAFAWIRTPVKLLLMIPLTLLSGLWFWQLSDRSFPFAGIGMAIGLFLSHGLIQVMYEFDVRSVLKSKWHLAAAGAVSAAIFVAFSLDLTGYDSYIPEQGQIESVGIAFRNDNYDFGFYENLFGQDMYHGDPEEYMLKYMRSEDADTIAAVRELAARSEAEREKDAGRSAAGVRYSAEDGSSPVSIRYSLKDGRQIYRTFPTDLEECVKEFDVIFADADFQTARYQICGPEVREKSGELLISYGNGMNEVSYLADADELLEAYGRDLSKYSCSLMLDSLPVGKLSFAWKKPGTEEVRCVWEYPVYEKFTETTELLKEQGVYMELTEDGGFLSPEQIAGVSITCYNLNADAVEYDSDGSRAVTYSADRQITQTYTEKEQIARILPALYPQGLSGVAGGDITGKLWNDNYEASVIFRPEEHFSEGMPYFVVLEERLPEFVVEQTRYAMEG</sequence>
<evidence type="ECO:0000259" key="3">
    <source>
        <dbReference type="Pfam" id="PF20047"/>
    </source>
</evidence>
<comment type="caution">
    <text evidence="4">The sequence shown here is derived from an EMBL/GenBank/DDBJ whole genome shotgun (WGS) entry which is preliminary data.</text>
</comment>
<reference evidence="4" key="1">
    <citation type="journal article" date="2021" name="PeerJ">
        <title>Extensive microbial diversity within the chicken gut microbiome revealed by metagenomics and culture.</title>
        <authorList>
            <person name="Gilroy R."/>
            <person name="Ravi A."/>
            <person name="Getino M."/>
            <person name="Pursley I."/>
            <person name="Horton D.L."/>
            <person name="Alikhan N.F."/>
            <person name="Baker D."/>
            <person name="Gharbi K."/>
            <person name="Hall N."/>
            <person name="Watson M."/>
            <person name="Adriaenssens E.M."/>
            <person name="Foster-Nyarko E."/>
            <person name="Jarju S."/>
            <person name="Secka A."/>
            <person name="Antonio M."/>
            <person name="Oren A."/>
            <person name="Chaudhuri R.R."/>
            <person name="La Ragione R."/>
            <person name="Hildebrand F."/>
            <person name="Pallen M.J."/>
        </authorList>
    </citation>
    <scope>NUCLEOTIDE SEQUENCE</scope>
    <source>
        <strain evidence="4">CHK179-7159</strain>
    </source>
</reference>
<feature type="transmembrane region" description="Helical" evidence="2">
    <location>
        <begin position="116"/>
        <end position="140"/>
    </location>
</feature>
<accession>A0A9D2I543</accession>
<name>A0A9D2I543_9FIRM</name>
<keyword evidence="2" id="KW-0812">Transmembrane</keyword>
<evidence type="ECO:0000256" key="1">
    <source>
        <dbReference type="SAM" id="MobiDB-lite"/>
    </source>
</evidence>
<feature type="domain" description="DUF6449" evidence="3">
    <location>
        <begin position="476"/>
        <end position="577"/>
    </location>
</feature>
<feature type="transmembrane region" description="Helical" evidence="2">
    <location>
        <begin position="299"/>
        <end position="317"/>
    </location>
</feature>
<evidence type="ECO:0000313" key="4">
    <source>
        <dbReference type="EMBL" id="HJA92019.1"/>
    </source>
</evidence>
<feature type="transmembrane region" description="Helical" evidence="2">
    <location>
        <begin position="357"/>
        <end position="375"/>
    </location>
</feature>
<dbReference type="EMBL" id="DWYY01000034">
    <property type="protein sequence ID" value="HJA92019.1"/>
    <property type="molecule type" value="Genomic_DNA"/>
</dbReference>
<feature type="transmembrane region" description="Helical" evidence="2">
    <location>
        <begin position="323"/>
        <end position="345"/>
    </location>
</feature>
<feature type="region of interest" description="Disordered" evidence="1">
    <location>
        <begin position="448"/>
        <end position="468"/>
    </location>
</feature>
<gene>
    <name evidence="4" type="ORF">H9717_02685</name>
</gene>
<keyword evidence="2" id="KW-0472">Membrane</keyword>
<dbReference type="Pfam" id="PF20047">
    <property type="entry name" value="DUF6449"/>
    <property type="match status" value="1"/>
</dbReference>
<proteinExistence type="predicted"/>
<feature type="transmembrane region" description="Helical" evidence="2">
    <location>
        <begin position="20"/>
        <end position="39"/>
    </location>
</feature>
<feature type="transmembrane region" description="Helical" evidence="2">
    <location>
        <begin position="180"/>
        <end position="201"/>
    </location>
</feature>
<dbReference type="AlphaFoldDB" id="A0A9D2I543"/>
<feature type="transmembrane region" description="Helical" evidence="2">
    <location>
        <begin position="256"/>
        <end position="278"/>
    </location>
</feature>
<dbReference type="Proteomes" id="UP000886858">
    <property type="component" value="Unassembled WGS sequence"/>
</dbReference>
<evidence type="ECO:0000256" key="2">
    <source>
        <dbReference type="SAM" id="Phobius"/>
    </source>
</evidence>
<reference evidence="4" key="2">
    <citation type="submission" date="2021-04" db="EMBL/GenBank/DDBJ databases">
        <authorList>
            <person name="Gilroy R."/>
        </authorList>
    </citation>
    <scope>NUCLEOTIDE SEQUENCE</scope>
    <source>
        <strain evidence="4">CHK179-7159</strain>
    </source>
</reference>
<evidence type="ECO:0000313" key="5">
    <source>
        <dbReference type="Proteomes" id="UP000886858"/>
    </source>
</evidence>
<keyword evidence="2" id="KW-1133">Transmembrane helix</keyword>
<protein>
    <recommendedName>
        <fullName evidence="3">DUF6449 domain-containing protein</fullName>
    </recommendedName>
</protein>
<dbReference type="InterPro" id="IPR045611">
    <property type="entry name" value="DUF6449"/>
</dbReference>
<feature type="transmembrane region" description="Helical" evidence="2">
    <location>
        <begin position="152"/>
        <end position="174"/>
    </location>
</feature>
<organism evidence="4 5">
    <name type="scientific">Candidatus Eisenbergiella merdipullorum</name>
    <dbReference type="NCBI Taxonomy" id="2838553"/>
    <lineage>
        <taxon>Bacteria</taxon>
        <taxon>Bacillati</taxon>
        <taxon>Bacillota</taxon>
        <taxon>Clostridia</taxon>
        <taxon>Lachnospirales</taxon>
        <taxon>Lachnospiraceae</taxon>
        <taxon>Eisenbergiella</taxon>
    </lineage>
</organism>
<feature type="transmembrane region" description="Helical" evidence="2">
    <location>
        <begin position="75"/>
        <end position="96"/>
    </location>
</feature>